<gene>
    <name evidence="2" type="ORF">BABINDRAFT_159044</name>
</gene>
<keyword evidence="3" id="KW-1185">Reference proteome</keyword>
<evidence type="ECO:0000313" key="2">
    <source>
        <dbReference type="EMBL" id="ODQ82455.1"/>
    </source>
</evidence>
<evidence type="ECO:0000256" key="1">
    <source>
        <dbReference type="SAM" id="Phobius"/>
    </source>
</evidence>
<feature type="transmembrane region" description="Helical" evidence="1">
    <location>
        <begin position="316"/>
        <end position="339"/>
    </location>
</feature>
<dbReference type="EMBL" id="KV454426">
    <property type="protein sequence ID" value="ODQ82455.1"/>
    <property type="molecule type" value="Genomic_DNA"/>
</dbReference>
<evidence type="ECO:0000313" key="3">
    <source>
        <dbReference type="Proteomes" id="UP000094336"/>
    </source>
</evidence>
<keyword evidence="1" id="KW-1133">Transmembrane helix</keyword>
<reference evidence="3" key="1">
    <citation type="submission" date="2016-05" db="EMBL/GenBank/DDBJ databases">
        <title>Comparative genomics of biotechnologically important yeasts.</title>
        <authorList>
            <consortium name="DOE Joint Genome Institute"/>
            <person name="Riley R."/>
            <person name="Haridas S."/>
            <person name="Wolfe K.H."/>
            <person name="Lopes M.R."/>
            <person name="Hittinger C.T."/>
            <person name="Goker M."/>
            <person name="Salamov A."/>
            <person name="Wisecaver J."/>
            <person name="Long T.M."/>
            <person name="Aerts A.L."/>
            <person name="Barry K."/>
            <person name="Choi C."/>
            <person name="Clum A."/>
            <person name="Coughlan A.Y."/>
            <person name="Deshpande S."/>
            <person name="Douglass A.P."/>
            <person name="Hanson S.J."/>
            <person name="Klenk H.-P."/>
            <person name="Labutti K."/>
            <person name="Lapidus A."/>
            <person name="Lindquist E."/>
            <person name="Lipzen A."/>
            <person name="Meier-Kolthoff J.P."/>
            <person name="Ohm R.A."/>
            <person name="Otillar R.P."/>
            <person name="Pangilinan J."/>
            <person name="Peng Y."/>
            <person name="Rokas A."/>
            <person name="Rosa C.A."/>
            <person name="Scheuner C."/>
            <person name="Sibirny A.A."/>
            <person name="Slot J.C."/>
            <person name="Stielow J.B."/>
            <person name="Sun H."/>
            <person name="Kurtzman C.P."/>
            <person name="Blackwell M."/>
            <person name="Grigoriev I.V."/>
            <person name="Jeffries T.W."/>
        </authorList>
    </citation>
    <scope>NUCLEOTIDE SEQUENCE [LARGE SCALE GENOMIC DNA]</scope>
    <source>
        <strain evidence="3">NRRL Y-12698</strain>
    </source>
</reference>
<proteinExistence type="predicted"/>
<dbReference type="GeneID" id="30145286"/>
<protein>
    <recommendedName>
        <fullName evidence="4">Mid2 domain-containing protein</fullName>
    </recommendedName>
</protein>
<evidence type="ECO:0008006" key="4">
    <source>
        <dbReference type="Google" id="ProtNLM"/>
    </source>
</evidence>
<sequence length="357" mass="37732">MKPMLIYSTIAFVQCIRAAVPEEPHSLVQPDISPRLARHLAVVGLLDRVRGGLGFAPEAKRDLDTYTPIYYSTYDPISNTNTPTYDTTPTAYTPPDTQAYASSFDKFSFSYNVPTYSTVSGLRNKSSIITTPLNFYSETWAPVYPSSYNSPSLESTSSLTLSSSSWSVTSRSSSLSTILPSSLSSESLSEFSSISSPSSSFTTSSFTSSFTTSSFLSSDETTLSSLSEETILSTTSESSMVLSLTETPVTTATKDGSTVIIYRSTTITVQPHHSSTASSMTVSTSPLASAVIDGTNGKGGGGSGASLSGISSKNKVVVGVVVGVGGSLLFGVLALTYFVKRKNKGNAGYYENPGVQF</sequence>
<name>A0A1E3QXQ4_9ASCO</name>
<accession>A0A1E3QXQ4</accession>
<dbReference type="RefSeq" id="XP_018987783.1">
    <property type="nucleotide sequence ID" value="XM_019127433.1"/>
</dbReference>
<organism evidence="2 3">
    <name type="scientific">Babjeviella inositovora NRRL Y-12698</name>
    <dbReference type="NCBI Taxonomy" id="984486"/>
    <lineage>
        <taxon>Eukaryota</taxon>
        <taxon>Fungi</taxon>
        <taxon>Dikarya</taxon>
        <taxon>Ascomycota</taxon>
        <taxon>Saccharomycotina</taxon>
        <taxon>Pichiomycetes</taxon>
        <taxon>Serinales incertae sedis</taxon>
        <taxon>Babjeviella</taxon>
    </lineage>
</organism>
<keyword evidence="1" id="KW-0472">Membrane</keyword>
<keyword evidence="1" id="KW-0812">Transmembrane</keyword>
<dbReference type="AlphaFoldDB" id="A0A1E3QXQ4"/>
<dbReference type="Proteomes" id="UP000094336">
    <property type="component" value="Unassembled WGS sequence"/>
</dbReference>